<dbReference type="InterPro" id="IPR009000">
    <property type="entry name" value="Transl_B-barrel_sf"/>
</dbReference>
<dbReference type="AlphaFoldDB" id="A0A549SRN0"/>
<evidence type="ECO:0000256" key="12">
    <source>
        <dbReference type="ARBA" id="ARBA00029724"/>
    </source>
</evidence>
<dbReference type="GO" id="GO:0070814">
    <property type="term" value="P:hydrogen sulfide biosynthetic process"/>
    <property type="evidence" value="ECO:0007669"/>
    <property type="project" value="UniProtKB-UniRule"/>
</dbReference>
<comment type="catalytic activity">
    <reaction evidence="1 15">
        <text>adenosine 5'-phosphosulfate + ATP = 3'-phosphoadenylyl sulfate + ADP + H(+)</text>
        <dbReference type="Rhea" id="RHEA:24152"/>
        <dbReference type="ChEBI" id="CHEBI:15378"/>
        <dbReference type="ChEBI" id="CHEBI:30616"/>
        <dbReference type="ChEBI" id="CHEBI:58243"/>
        <dbReference type="ChEBI" id="CHEBI:58339"/>
        <dbReference type="ChEBI" id="CHEBI:456216"/>
        <dbReference type="EC" id="2.7.1.25"/>
    </reaction>
</comment>
<evidence type="ECO:0000256" key="11">
    <source>
        <dbReference type="ARBA" id="ARBA00023134"/>
    </source>
</evidence>
<evidence type="ECO:0000256" key="4">
    <source>
        <dbReference type="ARBA" id="ARBA00007008"/>
    </source>
</evidence>
<dbReference type="SUPFAM" id="SSF50447">
    <property type="entry name" value="Translation proteins"/>
    <property type="match status" value="1"/>
</dbReference>
<feature type="domain" description="APS kinase" evidence="16">
    <location>
        <begin position="421"/>
        <end position="569"/>
    </location>
</feature>
<gene>
    <name evidence="15 18" type="primary">cysC</name>
    <name evidence="18" type="ORF">FNA46_23710</name>
</gene>
<dbReference type="InterPro" id="IPR044139">
    <property type="entry name" value="CysN_NoDQ_III"/>
</dbReference>
<dbReference type="GO" id="GO:0005525">
    <property type="term" value="F:GTP binding"/>
    <property type="evidence" value="ECO:0007669"/>
    <property type="project" value="UniProtKB-KW"/>
</dbReference>
<dbReference type="InterPro" id="IPR027417">
    <property type="entry name" value="P-loop_NTPase"/>
</dbReference>
<dbReference type="EC" id="2.7.1.25" evidence="5 15"/>
<evidence type="ECO:0000256" key="14">
    <source>
        <dbReference type="ARBA" id="ARBA00031464"/>
    </source>
</evidence>
<evidence type="ECO:0000259" key="16">
    <source>
        <dbReference type="Pfam" id="PF01583"/>
    </source>
</evidence>
<feature type="binding site" evidence="15">
    <location>
        <begin position="428"/>
        <end position="435"/>
    </location>
    <ligand>
        <name>ATP</name>
        <dbReference type="ChEBI" id="CHEBI:30616"/>
    </ligand>
</feature>
<evidence type="ECO:0000256" key="6">
    <source>
        <dbReference type="ARBA" id="ARBA00018163"/>
    </source>
</evidence>
<comment type="caution">
    <text evidence="18">The sequence shown here is derived from an EMBL/GenBank/DDBJ whole genome shotgun (WGS) entry which is preliminary data.</text>
</comment>
<dbReference type="NCBIfam" id="TIGR00455">
    <property type="entry name" value="apsK"/>
    <property type="match status" value="1"/>
</dbReference>
<dbReference type="CDD" id="cd04095">
    <property type="entry name" value="CysN_NoDQ_III"/>
    <property type="match status" value="1"/>
</dbReference>
<dbReference type="EMBL" id="VJMG01000083">
    <property type="protein sequence ID" value="TRL32273.1"/>
    <property type="molecule type" value="Genomic_DNA"/>
</dbReference>
<dbReference type="Pfam" id="PF01583">
    <property type="entry name" value="APS_kinase"/>
    <property type="match status" value="1"/>
</dbReference>
<dbReference type="GO" id="GO:0000103">
    <property type="term" value="P:sulfate assimilation"/>
    <property type="evidence" value="ECO:0007669"/>
    <property type="project" value="UniProtKB-UniRule"/>
</dbReference>
<evidence type="ECO:0000313" key="18">
    <source>
        <dbReference type="EMBL" id="TRL32273.1"/>
    </source>
</evidence>
<reference evidence="18 19" key="1">
    <citation type="submission" date="2019-07" db="EMBL/GenBank/DDBJ databases">
        <title>Ln-dependent methylotrophs.</title>
        <authorList>
            <person name="Tani A."/>
        </authorList>
    </citation>
    <scope>NUCLEOTIDE SEQUENCE [LARGE SCALE GENOMIC DNA]</scope>
    <source>
        <strain evidence="18 19">SM12</strain>
    </source>
</reference>
<keyword evidence="15" id="KW-0597">Phosphoprotein</keyword>
<dbReference type="FunFam" id="3.40.50.300:FF:000212">
    <property type="entry name" value="Adenylyl-sulfate kinase"/>
    <property type="match status" value="1"/>
</dbReference>
<dbReference type="UniPathway" id="UPA00140">
    <property type="reaction ID" value="UER00205"/>
</dbReference>
<dbReference type="GO" id="GO:0004020">
    <property type="term" value="F:adenylylsulfate kinase activity"/>
    <property type="evidence" value="ECO:0007669"/>
    <property type="project" value="UniProtKB-UniRule"/>
</dbReference>
<dbReference type="GO" id="GO:0005524">
    <property type="term" value="F:ATP binding"/>
    <property type="evidence" value="ECO:0007669"/>
    <property type="project" value="UniProtKB-UniRule"/>
</dbReference>
<evidence type="ECO:0000313" key="19">
    <source>
        <dbReference type="Proteomes" id="UP000316801"/>
    </source>
</evidence>
<evidence type="ECO:0000256" key="15">
    <source>
        <dbReference type="HAMAP-Rule" id="MF_00065"/>
    </source>
</evidence>
<dbReference type="InterPro" id="IPR002891">
    <property type="entry name" value="APS"/>
</dbReference>
<evidence type="ECO:0000256" key="7">
    <source>
        <dbReference type="ARBA" id="ARBA00022679"/>
    </source>
</evidence>
<dbReference type="SUPFAM" id="SSF50465">
    <property type="entry name" value="EF-Tu/eEF-1alpha/eIF2-gamma C-terminal domain"/>
    <property type="match status" value="1"/>
</dbReference>
<name>A0A549SRN0_9HYPH</name>
<dbReference type="Gene3D" id="3.40.50.300">
    <property type="entry name" value="P-loop containing nucleotide triphosphate hydrolases"/>
    <property type="match status" value="2"/>
</dbReference>
<dbReference type="Gene3D" id="2.40.30.10">
    <property type="entry name" value="Translation factors"/>
    <property type="match status" value="2"/>
</dbReference>
<keyword evidence="11" id="KW-0342">GTP-binding</keyword>
<dbReference type="Proteomes" id="UP000316801">
    <property type="component" value="Unassembled WGS sequence"/>
</dbReference>
<keyword evidence="8 15" id="KW-0547">Nucleotide-binding</keyword>
<comment type="function">
    <text evidence="2 15">Catalyzes the synthesis of activated sulfate.</text>
</comment>
<dbReference type="Pfam" id="PF22594">
    <property type="entry name" value="GTP-eEF1A_C"/>
    <property type="match status" value="1"/>
</dbReference>
<dbReference type="PANTHER" id="PTHR11055:SF63">
    <property type="entry name" value="ADENYLYL-SULFATE KINASE 1, CHLOROPLASTIC"/>
    <property type="match status" value="1"/>
</dbReference>
<keyword evidence="10 15" id="KW-0067">ATP-binding</keyword>
<evidence type="ECO:0000256" key="2">
    <source>
        <dbReference type="ARBA" id="ARBA00002632"/>
    </source>
</evidence>
<organism evidence="18 19">
    <name type="scientific">Rhizobium straminoryzae</name>
    <dbReference type="NCBI Taxonomy" id="1387186"/>
    <lineage>
        <taxon>Bacteria</taxon>
        <taxon>Pseudomonadati</taxon>
        <taxon>Pseudomonadota</taxon>
        <taxon>Alphaproteobacteria</taxon>
        <taxon>Hyphomicrobiales</taxon>
        <taxon>Rhizobiaceae</taxon>
        <taxon>Rhizobium/Agrobacterium group</taxon>
        <taxon>Rhizobium</taxon>
    </lineage>
</organism>
<keyword evidence="19" id="KW-1185">Reference proteome</keyword>
<dbReference type="PANTHER" id="PTHR11055">
    <property type="entry name" value="BIFUNCTIONAL 3'-PHOSPHOADENOSINE 5'-PHOSPHOSULFATE SYNTHASE"/>
    <property type="match status" value="1"/>
</dbReference>
<evidence type="ECO:0000259" key="17">
    <source>
        <dbReference type="Pfam" id="PF22594"/>
    </source>
</evidence>
<protein>
    <recommendedName>
        <fullName evidence="6 15">Adenylyl-sulfate kinase</fullName>
        <ecNumber evidence="5 15">2.7.1.25</ecNumber>
    </recommendedName>
    <alternativeName>
        <fullName evidence="13 15">APS kinase</fullName>
    </alternativeName>
    <alternativeName>
        <fullName evidence="14 15">ATP adenosine-5'-phosphosulfate 3'-phosphotransferase</fullName>
    </alternativeName>
    <alternativeName>
        <fullName evidence="12 15">Adenosine-5'-phosphosulfate kinase</fullName>
    </alternativeName>
</protein>
<dbReference type="InterPro" id="IPR009001">
    <property type="entry name" value="Transl_elong_EF1A/Init_IF2_C"/>
</dbReference>
<feature type="domain" description="GTP-eEF1A C-terminal" evidence="17">
    <location>
        <begin position="294"/>
        <end position="389"/>
    </location>
</feature>
<sequence length="591" mass="62817">MAADGALDMTTEKAALAFPTKSLRRLLVGGSAPAGTGALIDRLLALMQVPGTQAGASTGPCPVTAHRGFEPVDVSRAMTAAGGNLAGSPTADLALMVVDARHGLVSPVLQHSFAAALQGASQVILVIDHMDQVDFSQRTFTSMVEVYEQAAAQIGFRWIRAIPVASASGDNLVRQSGRMPWFAGGTLLDEIEAAPLAPSLTEAPFRFAAGGASFRIGTAAAVTGRVIGGRIALGDPVVVAETGQAARVTGIRAQDGEQASASAGEALTLVLDAEVAEGRLLVCPDARPHVADQVQAHILWLDSEPLLPGRRYRLQTQGDEVVATVTALRYAMSDDSLSHEAVRLLPAGRIGVCNLSLARPIAFDASRDSRATGNGVLLDRVSGQPVGVALLDFPLRRAANIHWQATSLTKQDRAHLKGQRPAVLWFTGLSGSGKSTLANRVEALLHAEGCHTYLLDGDNVRHGLNRDLGFTAEDRVENIRRVAEVARLMTDAGLIVLAAFISPFAAERQMARDLMEPGEFIEIFVDTPIEECARRDPKGLYRKAAAGELRNFTGLDSPYEKPLSPDLRIETNGHDPDEGARQIVRYLLDRG</sequence>
<evidence type="ECO:0000256" key="9">
    <source>
        <dbReference type="ARBA" id="ARBA00022777"/>
    </source>
</evidence>
<dbReference type="NCBIfam" id="NF003013">
    <property type="entry name" value="PRK03846.1"/>
    <property type="match status" value="1"/>
</dbReference>
<dbReference type="InterPro" id="IPR054696">
    <property type="entry name" value="GTP-eEF1A_C"/>
</dbReference>
<keyword evidence="7 15" id="KW-0808">Transferase</keyword>
<evidence type="ECO:0000256" key="5">
    <source>
        <dbReference type="ARBA" id="ARBA00012121"/>
    </source>
</evidence>
<evidence type="ECO:0000256" key="3">
    <source>
        <dbReference type="ARBA" id="ARBA00004806"/>
    </source>
</evidence>
<evidence type="ECO:0000256" key="8">
    <source>
        <dbReference type="ARBA" id="ARBA00022741"/>
    </source>
</evidence>
<feature type="active site" description="Phosphoserine intermediate" evidence="15">
    <location>
        <position position="502"/>
    </location>
</feature>
<dbReference type="InterPro" id="IPR059117">
    <property type="entry name" value="APS_kinase_dom"/>
</dbReference>
<comment type="pathway">
    <text evidence="3 15">Sulfur metabolism; hydrogen sulfide biosynthesis; sulfite from sulfate: step 2/3.</text>
</comment>
<keyword evidence="9 15" id="KW-0418">Kinase</keyword>
<dbReference type="SUPFAM" id="SSF52540">
    <property type="entry name" value="P-loop containing nucleoside triphosphate hydrolases"/>
    <property type="match status" value="2"/>
</dbReference>
<evidence type="ECO:0000256" key="13">
    <source>
        <dbReference type="ARBA" id="ARBA00031393"/>
    </source>
</evidence>
<dbReference type="CDD" id="cd02027">
    <property type="entry name" value="APSK"/>
    <property type="match status" value="1"/>
</dbReference>
<evidence type="ECO:0000256" key="10">
    <source>
        <dbReference type="ARBA" id="ARBA00022840"/>
    </source>
</evidence>
<evidence type="ECO:0000256" key="1">
    <source>
        <dbReference type="ARBA" id="ARBA00001823"/>
    </source>
</evidence>
<dbReference type="HAMAP" id="MF_00065">
    <property type="entry name" value="Adenylyl_sulf_kinase"/>
    <property type="match status" value="1"/>
</dbReference>
<proteinExistence type="inferred from homology"/>
<accession>A0A549SRN0</accession>
<comment type="similarity">
    <text evidence="4 15">Belongs to the APS kinase family.</text>
</comment>